<evidence type="ECO:0000256" key="1">
    <source>
        <dbReference type="SAM" id="Phobius"/>
    </source>
</evidence>
<dbReference type="AlphaFoldDB" id="A0A8J3G296"/>
<feature type="transmembrane region" description="Helical" evidence="1">
    <location>
        <begin position="12"/>
        <end position="32"/>
    </location>
</feature>
<dbReference type="EMBL" id="BMZH01000006">
    <property type="protein sequence ID" value="GHA94698.1"/>
    <property type="molecule type" value="Genomic_DNA"/>
</dbReference>
<sequence length="311" mass="34644">MSPFYDEKQRVMFSRIGFILCAGVWLMIGAAISPSGGYNQNISCRYEAQQIHSQSSKAETLAGEFSSNTQSPNQAKKQDQTRERLTDFIACDDLKAQQFMALVAFWGVWIGLLGLATIVLTLLQTSKASGAASETLRIAEETLTESRKATAAEIRPYLIFENVQVNAIGDWITQNRETYTVELEVKNIGKYPALNVSLHTSENRDKLFSEAGEILKFCGHLAASATEVYGRSTGSPITVSVNSETDVVSVVRDIEIRDGYRTQIYVGVEYSDFSGGRQFRTVTVFDLMCHGFEFMGPQYTVKRDRKKDEAT</sequence>
<evidence type="ECO:0000313" key="3">
    <source>
        <dbReference type="Proteomes" id="UP000634004"/>
    </source>
</evidence>
<organism evidence="2 3">
    <name type="scientific">Algimonas arctica</name>
    <dbReference type="NCBI Taxonomy" id="1479486"/>
    <lineage>
        <taxon>Bacteria</taxon>
        <taxon>Pseudomonadati</taxon>
        <taxon>Pseudomonadota</taxon>
        <taxon>Alphaproteobacteria</taxon>
        <taxon>Maricaulales</taxon>
        <taxon>Robiginitomaculaceae</taxon>
        <taxon>Algimonas</taxon>
    </lineage>
</organism>
<reference evidence="2" key="2">
    <citation type="submission" date="2020-09" db="EMBL/GenBank/DDBJ databases">
        <authorList>
            <person name="Sun Q."/>
            <person name="Kim S."/>
        </authorList>
    </citation>
    <scope>NUCLEOTIDE SEQUENCE</scope>
    <source>
        <strain evidence="2">KCTC 32513</strain>
    </source>
</reference>
<keyword evidence="1" id="KW-0472">Membrane</keyword>
<keyword evidence="1" id="KW-0812">Transmembrane</keyword>
<dbReference type="Proteomes" id="UP000634004">
    <property type="component" value="Unassembled WGS sequence"/>
</dbReference>
<feature type="transmembrane region" description="Helical" evidence="1">
    <location>
        <begin position="103"/>
        <end position="123"/>
    </location>
</feature>
<keyword evidence="1" id="KW-1133">Transmembrane helix</keyword>
<keyword evidence="3" id="KW-1185">Reference proteome</keyword>
<evidence type="ECO:0000313" key="2">
    <source>
        <dbReference type="EMBL" id="GHA94698.1"/>
    </source>
</evidence>
<comment type="caution">
    <text evidence="2">The sequence shown here is derived from an EMBL/GenBank/DDBJ whole genome shotgun (WGS) entry which is preliminary data.</text>
</comment>
<gene>
    <name evidence="2" type="ORF">GCM10009069_17090</name>
</gene>
<accession>A0A8J3G296</accession>
<protein>
    <submittedName>
        <fullName evidence="2">Uncharacterized protein</fullName>
    </submittedName>
</protein>
<reference evidence="2" key="1">
    <citation type="journal article" date="2014" name="Int. J. Syst. Evol. Microbiol.">
        <title>Complete genome sequence of Corynebacterium casei LMG S-19264T (=DSM 44701T), isolated from a smear-ripened cheese.</title>
        <authorList>
            <consortium name="US DOE Joint Genome Institute (JGI-PGF)"/>
            <person name="Walter F."/>
            <person name="Albersmeier A."/>
            <person name="Kalinowski J."/>
            <person name="Ruckert C."/>
        </authorList>
    </citation>
    <scope>NUCLEOTIDE SEQUENCE</scope>
    <source>
        <strain evidence="2">KCTC 32513</strain>
    </source>
</reference>
<proteinExistence type="predicted"/>
<name>A0A8J3G296_9PROT</name>
<dbReference type="RefSeq" id="WP_189497430.1">
    <property type="nucleotide sequence ID" value="NZ_BMZH01000006.1"/>
</dbReference>